<dbReference type="GO" id="GO:0016747">
    <property type="term" value="F:acyltransferase activity, transferring groups other than amino-acyl groups"/>
    <property type="evidence" value="ECO:0007669"/>
    <property type="project" value="InterPro"/>
</dbReference>
<reference evidence="5" key="1">
    <citation type="submission" date="2016-10" db="EMBL/GenBank/DDBJ databases">
        <authorList>
            <person name="Varghese N."/>
            <person name="Submissions S."/>
        </authorList>
    </citation>
    <scope>NUCLEOTIDE SEQUENCE [LARGE SCALE GENOMIC DNA]</scope>
    <source>
        <strain evidence="5">DSM 17465</strain>
    </source>
</reference>
<keyword evidence="2" id="KW-0012">Acyltransferase</keyword>
<feature type="domain" description="N-acetyltransferase" evidence="3">
    <location>
        <begin position="16"/>
        <end position="165"/>
    </location>
</feature>
<dbReference type="AlphaFoldDB" id="A0A1I7BQZ8"/>
<proteinExistence type="predicted"/>
<evidence type="ECO:0000256" key="2">
    <source>
        <dbReference type="ARBA" id="ARBA00023315"/>
    </source>
</evidence>
<dbReference type="PANTHER" id="PTHR43877">
    <property type="entry name" value="AMINOALKYLPHOSPHONATE N-ACETYLTRANSFERASE-RELATED-RELATED"/>
    <property type="match status" value="1"/>
</dbReference>
<dbReference type="Gene3D" id="3.40.630.30">
    <property type="match status" value="1"/>
</dbReference>
<dbReference type="Proteomes" id="UP000183371">
    <property type="component" value="Unassembled WGS sequence"/>
</dbReference>
<evidence type="ECO:0000313" key="4">
    <source>
        <dbReference type="EMBL" id="SFT89609.1"/>
    </source>
</evidence>
<dbReference type="PANTHER" id="PTHR43877:SF2">
    <property type="entry name" value="AMINOALKYLPHOSPHONATE N-ACETYLTRANSFERASE-RELATED"/>
    <property type="match status" value="1"/>
</dbReference>
<dbReference type="SUPFAM" id="SSF55729">
    <property type="entry name" value="Acyl-CoA N-acyltransferases (Nat)"/>
    <property type="match status" value="1"/>
</dbReference>
<dbReference type="Pfam" id="PF00583">
    <property type="entry name" value="Acetyltransf_1"/>
    <property type="match status" value="1"/>
</dbReference>
<dbReference type="InterPro" id="IPR016181">
    <property type="entry name" value="Acyl_CoA_acyltransferase"/>
</dbReference>
<keyword evidence="5" id="KW-1185">Reference proteome</keyword>
<dbReference type="InterPro" id="IPR050832">
    <property type="entry name" value="Bact_Acetyltransf"/>
</dbReference>
<keyword evidence="1 4" id="KW-0808">Transferase</keyword>
<evidence type="ECO:0000256" key="1">
    <source>
        <dbReference type="ARBA" id="ARBA00022679"/>
    </source>
</evidence>
<sequence>MRDEDLSCIVRGGKPLNIIAAIPQHLSQMNEVILSAKRHWGYSEEMMSAWLPDLLVDEDVLASRHFWVLEEKGSVAGVFSISVEDDQSCELEDFWVSPRLMGRGAGRLMFVFIQNWLREQQLPELTIVSDPNAKGFYEHMGAEVVGTKPSLPVGRTLPVMRFTLEGH</sequence>
<gene>
    <name evidence="4" type="ORF">SAMN05444141_104214</name>
</gene>
<dbReference type="InterPro" id="IPR000182">
    <property type="entry name" value="GNAT_dom"/>
</dbReference>
<name>A0A1I7BQZ8_9HYPH</name>
<organism evidence="4 5">
    <name type="scientific">Pseudovibrio denitrificans</name>
    <dbReference type="NCBI Taxonomy" id="258256"/>
    <lineage>
        <taxon>Bacteria</taxon>
        <taxon>Pseudomonadati</taxon>
        <taxon>Pseudomonadota</taxon>
        <taxon>Alphaproteobacteria</taxon>
        <taxon>Hyphomicrobiales</taxon>
        <taxon>Stappiaceae</taxon>
        <taxon>Pseudovibrio</taxon>
    </lineage>
</organism>
<protein>
    <submittedName>
        <fullName evidence="4">Acetyltransferase (GNAT) domain-containing protein</fullName>
    </submittedName>
</protein>
<evidence type="ECO:0000259" key="3">
    <source>
        <dbReference type="PROSITE" id="PS51186"/>
    </source>
</evidence>
<dbReference type="CDD" id="cd04301">
    <property type="entry name" value="NAT_SF"/>
    <property type="match status" value="1"/>
</dbReference>
<evidence type="ECO:0000313" key="5">
    <source>
        <dbReference type="Proteomes" id="UP000183371"/>
    </source>
</evidence>
<dbReference type="EMBL" id="FPBD01000004">
    <property type="protein sequence ID" value="SFT89609.1"/>
    <property type="molecule type" value="Genomic_DNA"/>
</dbReference>
<dbReference type="PROSITE" id="PS51186">
    <property type="entry name" value="GNAT"/>
    <property type="match status" value="1"/>
</dbReference>
<accession>A0A1I7BQZ8</accession>